<accession>A0AAE0GHB1</accession>
<sequence length="120" mass="13035">MYPANTPAATAMPVAYSTTAVFVATVNTLARDRFDESVAKHVIRKCFPEKHARLGGNEANATVLFAKSVPTIKEAFVNENALFATLFDLEDVTTPVRAEANKLLFSTLELIFDPTSPATD</sequence>
<gene>
    <name evidence="1" type="ORF">CYMTET_13815</name>
</gene>
<organism evidence="1 2">
    <name type="scientific">Cymbomonas tetramitiformis</name>
    <dbReference type="NCBI Taxonomy" id="36881"/>
    <lineage>
        <taxon>Eukaryota</taxon>
        <taxon>Viridiplantae</taxon>
        <taxon>Chlorophyta</taxon>
        <taxon>Pyramimonadophyceae</taxon>
        <taxon>Pyramimonadales</taxon>
        <taxon>Pyramimonadaceae</taxon>
        <taxon>Cymbomonas</taxon>
    </lineage>
</organism>
<keyword evidence="2" id="KW-1185">Reference proteome</keyword>
<reference evidence="1 2" key="1">
    <citation type="journal article" date="2015" name="Genome Biol. Evol.">
        <title>Comparative Genomics of a Bacterivorous Green Alga Reveals Evolutionary Causalities and Consequences of Phago-Mixotrophic Mode of Nutrition.</title>
        <authorList>
            <person name="Burns J.A."/>
            <person name="Paasch A."/>
            <person name="Narechania A."/>
            <person name="Kim E."/>
        </authorList>
    </citation>
    <scope>NUCLEOTIDE SEQUENCE [LARGE SCALE GENOMIC DNA]</scope>
    <source>
        <strain evidence="1 2">PLY_AMNH</strain>
    </source>
</reference>
<protein>
    <submittedName>
        <fullName evidence="1">Uncharacterized protein</fullName>
    </submittedName>
</protein>
<dbReference type="EMBL" id="LGRX02005557">
    <property type="protein sequence ID" value="KAK3278230.1"/>
    <property type="molecule type" value="Genomic_DNA"/>
</dbReference>
<evidence type="ECO:0000313" key="2">
    <source>
        <dbReference type="Proteomes" id="UP001190700"/>
    </source>
</evidence>
<proteinExistence type="predicted"/>
<dbReference type="Proteomes" id="UP001190700">
    <property type="component" value="Unassembled WGS sequence"/>
</dbReference>
<evidence type="ECO:0000313" key="1">
    <source>
        <dbReference type="EMBL" id="KAK3278230.1"/>
    </source>
</evidence>
<dbReference type="AlphaFoldDB" id="A0AAE0GHB1"/>
<name>A0AAE0GHB1_9CHLO</name>
<comment type="caution">
    <text evidence="1">The sequence shown here is derived from an EMBL/GenBank/DDBJ whole genome shotgun (WGS) entry which is preliminary data.</text>
</comment>